<dbReference type="EMBL" id="FXUL01000028">
    <property type="protein sequence ID" value="SMP78302.1"/>
    <property type="molecule type" value="Genomic_DNA"/>
</dbReference>
<dbReference type="PANTHER" id="PTHR24114">
    <property type="entry name" value="LEUCINE RICH REPEAT FAMILY PROTEIN"/>
    <property type="match status" value="1"/>
</dbReference>
<dbReference type="SMART" id="SM00368">
    <property type="entry name" value="LRR_RI"/>
    <property type="match status" value="2"/>
</dbReference>
<dbReference type="Gene3D" id="3.80.10.10">
    <property type="entry name" value="Ribonuclease Inhibitor"/>
    <property type="match status" value="2"/>
</dbReference>
<dbReference type="Proteomes" id="UP001158049">
    <property type="component" value="Unassembled WGS sequence"/>
</dbReference>
<evidence type="ECO:0000313" key="3">
    <source>
        <dbReference type="Proteomes" id="UP001158049"/>
    </source>
</evidence>
<feature type="compositionally biased region" description="Low complexity" evidence="1">
    <location>
        <begin position="19"/>
        <end position="41"/>
    </location>
</feature>
<dbReference type="InterPro" id="IPR052394">
    <property type="entry name" value="LRR-containing"/>
</dbReference>
<sequence>MADPRILSRRDSHSHSDVSDAVSSSTSPRDTAPSASAAPAPVMRSGPPGQRTLLVPDVNAPTLPAHGAPVAALAVLQQATCPATPIAAPSEWAWDARAGILTLNKVFIFEEEIRDLLENYPDAQHVVVQPDLVTDSALRLIGLLGAATKVTSIHFSRPINSRGGTDARPYLDSHSAEALADLVKKNPALTKLAFSKCPYITSEFFNALANHLKDNLTVAAIEISNSGDVPMEQTESLLGQAIAGLLSKNRGVRTVIAPANRISGSGAAAIGAALARNKSLTTLDLGFNGIDSDGARALFDGLRKNKKTALSRLDLSRCAMDERSAKSLGKLLKKNTSMTEIIVGNVKDPEGRRHIANGVSANKSGCNVRFA</sequence>
<feature type="region of interest" description="Disordered" evidence="1">
    <location>
        <begin position="1"/>
        <end position="51"/>
    </location>
</feature>
<dbReference type="SUPFAM" id="SSF52047">
    <property type="entry name" value="RNI-like"/>
    <property type="match status" value="1"/>
</dbReference>
<dbReference type="PANTHER" id="PTHR24114:SF2">
    <property type="entry name" value="F-BOX DOMAIN-CONTAINING PROTEIN-RELATED"/>
    <property type="match status" value="1"/>
</dbReference>
<name>A0ABY1QTF4_9BURK</name>
<evidence type="ECO:0000256" key="1">
    <source>
        <dbReference type="SAM" id="MobiDB-lite"/>
    </source>
</evidence>
<proteinExistence type="predicted"/>
<comment type="caution">
    <text evidence="2">The sequence shown here is derived from an EMBL/GenBank/DDBJ whole genome shotgun (WGS) entry which is preliminary data.</text>
</comment>
<keyword evidence="3" id="KW-1185">Reference proteome</keyword>
<feature type="compositionally biased region" description="Basic and acidic residues" evidence="1">
    <location>
        <begin position="1"/>
        <end position="18"/>
    </location>
</feature>
<dbReference type="InterPro" id="IPR001611">
    <property type="entry name" value="Leu-rich_rpt"/>
</dbReference>
<gene>
    <name evidence="2" type="ORF">SAMN06295970_12855</name>
</gene>
<dbReference type="InterPro" id="IPR032675">
    <property type="entry name" value="LRR_dom_sf"/>
</dbReference>
<evidence type="ECO:0000313" key="2">
    <source>
        <dbReference type="EMBL" id="SMP78302.1"/>
    </source>
</evidence>
<dbReference type="Pfam" id="PF13516">
    <property type="entry name" value="LRR_6"/>
    <property type="match status" value="1"/>
</dbReference>
<reference evidence="2 3" key="1">
    <citation type="submission" date="2017-05" db="EMBL/GenBank/DDBJ databases">
        <authorList>
            <person name="Varghese N."/>
            <person name="Submissions S."/>
        </authorList>
    </citation>
    <scope>NUCLEOTIDE SEQUENCE [LARGE SCALE GENOMIC DNA]</scope>
    <source>
        <strain evidence="2 3">DSM 26001</strain>
    </source>
</reference>
<organism evidence="2 3">
    <name type="scientific">Noviherbaspirillum suwonense</name>
    <dbReference type="NCBI Taxonomy" id="1224511"/>
    <lineage>
        <taxon>Bacteria</taxon>
        <taxon>Pseudomonadati</taxon>
        <taxon>Pseudomonadota</taxon>
        <taxon>Betaproteobacteria</taxon>
        <taxon>Burkholderiales</taxon>
        <taxon>Oxalobacteraceae</taxon>
        <taxon>Noviherbaspirillum</taxon>
    </lineage>
</organism>
<dbReference type="RefSeq" id="WP_283445086.1">
    <property type="nucleotide sequence ID" value="NZ_FXUL01000028.1"/>
</dbReference>
<accession>A0ABY1QTF4</accession>
<protein>
    <submittedName>
        <fullName evidence="2">Leucine Rich repeat-containing protein</fullName>
    </submittedName>
</protein>